<dbReference type="EMBL" id="MN740556">
    <property type="protein sequence ID" value="QHU33365.1"/>
    <property type="molecule type" value="Genomic_DNA"/>
</dbReference>
<evidence type="ECO:0000313" key="1">
    <source>
        <dbReference type="EMBL" id="QHU33365.1"/>
    </source>
</evidence>
<proteinExistence type="predicted"/>
<sequence length="99" mass="11674">MERSNNFDYSVVETNSSLSPKSLIINQLISQNMQQQELLLRQNELLQSQQQSQEIFSKQLNKQFKLSKKQILMIKEQEIIINKLAFQLNVAKELLSHHF</sequence>
<reference evidence="1" key="1">
    <citation type="journal article" date="2020" name="Nature">
        <title>Giant virus diversity and host interactions through global metagenomics.</title>
        <authorList>
            <person name="Schulz F."/>
            <person name="Roux S."/>
            <person name="Paez-Espino D."/>
            <person name="Jungbluth S."/>
            <person name="Walsh D.A."/>
            <person name="Denef V.J."/>
            <person name="McMahon K.D."/>
            <person name="Konstantinidis K.T."/>
            <person name="Eloe-Fadrosh E.A."/>
            <person name="Kyrpides N.C."/>
            <person name="Woyke T."/>
        </authorList>
    </citation>
    <scope>NUCLEOTIDE SEQUENCE</scope>
    <source>
        <strain evidence="1">GVMAG-S-1014582-52</strain>
    </source>
</reference>
<protein>
    <submittedName>
        <fullName evidence="1">Uncharacterized protein</fullName>
    </submittedName>
</protein>
<name>A0A6C0LTM9_9ZZZZ</name>
<organism evidence="1">
    <name type="scientific">viral metagenome</name>
    <dbReference type="NCBI Taxonomy" id="1070528"/>
    <lineage>
        <taxon>unclassified sequences</taxon>
        <taxon>metagenomes</taxon>
        <taxon>organismal metagenomes</taxon>
    </lineage>
</organism>
<dbReference type="AlphaFoldDB" id="A0A6C0LTM9"/>
<accession>A0A6C0LTM9</accession>